<dbReference type="STRING" id="57577.A0A2K3LB07"/>
<keyword evidence="3" id="KW-0539">Nucleus</keyword>
<name>A0A2K3LB07_TRIPR</name>
<dbReference type="EMBL" id="ASHM01029492">
    <property type="protein sequence ID" value="PNX75725.1"/>
    <property type="molecule type" value="Genomic_DNA"/>
</dbReference>
<dbReference type="GO" id="GO:0000981">
    <property type="term" value="F:DNA-binding transcription factor activity, RNA polymerase II-specific"/>
    <property type="evidence" value="ECO:0007669"/>
    <property type="project" value="TreeGrafter"/>
</dbReference>
<evidence type="ECO:0000313" key="6">
    <source>
        <dbReference type="Proteomes" id="UP000236291"/>
    </source>
</evidence>
<evidence type="ECO:0000256" key="1">
    <source>
        <dbReference type="ARBA" id="ARBA00004123"/>
    </source>
</evidence>
<sequence>MNRGVNLQSSPVQQMMAGNPNNWWNSMRPPAPDHHHHQPFFSTTTTTTSPSPSNYFVTPYPTSSSLPLPSWHENQDQLPESWSQLLMSGGVVYEEDKEQIMLSQPLSNASSLVDHVKQETSVNNYVYGNEEFHGTTNSSTWSQIVSVPSSSSSKSSMLDFSNNKFDTRSPPSDPSSDQCNSGATGGALKKARVQPSTTQPTFKVRKEKLGDRITALHQLVSPFGK</sequence>
<feature type="compositionally biased region" description="Polar residues" evidence="4">
    <location>
        <begin position="1"/>
        <end position="13"/>
    </location>
</feature>
<dbReference type="GO" id="GO:0000978">
    <property type="term" value="F:RNA polymerase II cis-regulatory region sequence-specific DNA binding"/>
    <property type="evidence" value="ECO:0007669"/>
    <property type="project" value="TreeGrafter"/>
</dbReference>
<feature type="compositionally biased region" description="Low complexity" evidence="4">
    <location>
        <begin position="150"/>
        <end position="162"/>
    </location>
</feature>
<dbReference type="PANTHER" id="PTHR16223">
    <property type="entry name" value="TRANSCRIPTION FACTOR BHLH83-RELATED"/>
    <property type="match status" value="1"/>
</dbReference>
<reference evidence="5 6" key="2">
    <citation type="journal article" date="2017" name="Front. Plant Sci.">
        <title>Gene Classification and Mining of Molecular Markers Useful in Red Clover (Trifolium pratense) Breeding.</title>
        <authorList>
            <person name="Istvanek J."/>
            <person name="Dluhosova J."/>
            <person name="Dluhos P."/>
            <person name="Patkova L."/>
            <person name="Nedelnik J."/>
            <person name="Repkova J."/>
        </authorList>
    </citation>
    <scope>NUCLEOTIDE SEQUENCE [LARGE SCALE GENOMIC DNA]</scope>
    <source>
        <strain evidence="6">cv. Tatra</strain>
        <tissue evidence="5">Young leaves</tissue>
    </source>
</reference>
<evidence type="ECO:0000256" key="4">
    <source>
        <dbReference type="SAM" id="MobiDB-lite"/>
    </source>
</evidence>
<dbReference type="CDD" id="cd11393">
    <property type="entry name" value="bHLH_AtbHLH_like"/>
    <property type="match status" value="1"/>
</dbReference>
<comment type="caution">
    <text evidence="5">The sequence shown here is derived from an EMBL/GenBank/DDBJ whole genome shotgun (WGS) entry which is preliminary data.</text>
</comment>
<comment type="subcellular location">
    <subcellularLocation>
        <location evidence="1">Nucleus</location>
    </subcellularLocation>
</comment>
<feature type="region of interest" description="Disordered" evidence="4">
    <location>
        <begin position="150"/>
        <end position="206"/>
    </location>
</feature>
<gene>
    <name evidence="5" type="ORF">L195_g031666</name>
</gene>
<dbReference type="GO" id="GO:0005634">
    <property type="term" value="C:nucleus"/>
    <property type="evidence" value="ECO:0007669"/>
    <property type="project" value="UniProtKB-SubCell"/>
</dbReference>
<feature type="region of interest" description="Disordered" evidence="4">
    <location>
        <begin position="1"/>
        <end position="53"/>
    </location>
</feature>
<accession>A0A2K3LB07</accession>
<evidence type="ECO:0000256" key="3">
    <source>
        <dbReference type="ARBA" id="ARBA00023242"/>
    </source>
</evidence>
<dbReference type="AlphaFoldDB" id="A0A2K3LB07"/>
<protein>
    <recommendedName>
        <fullName evidence="7">Transcription factor bHLH68-like protein</fullName>
    </recommendedName>
</protein>
<keyword evidence="2" id="KW-0238">DNA-binding</keyword>
<proteinExistence type="predicted"/>
<evidence type="ECO:0008006" key="7">
    <source>
        <dbReference type="Google" id="ProtNLM"/>
    </source>
</evidence>
<reference evidence="5 6" key="1">
    <citation type="journal article" date="2014" name="Am. J. Bot.">
        <title>Genome assembly and annotation for red clover (Trifolium pratense; Fabaceae).</title>
        <authorList>
            <person name="Istvanek J."/>
            <person name="Jaros M."/>
            <person name="Krenek A."/>
            <person name="Repkova J."/>
        </authorList>
    </citation>
    <scope>NUCLEOTIDE SEQUENCE [LARGE SCALE GENOMIC DNA]</scope>
    <source>
        <strain evidence="6">cv. Tatra</strain>
        <tissue evidence="5">Young leaves</tissue>
    </source>
</reference>
<dbReference type="ExpressionAtlas" id="A0A2K3LB07">
    <property type="expression patterns" value="baseline"/>
</dbReference>
<feature type="non-terminal residue" evidence="5">
    <location>
        <position position="225"/>
    </location>
</feature>
<feature type="compositionally biased region" description="Low complexity" evidence="4">
    <location>
        <begin position="39"/>
        <end position="53"/>
    </location>
</feature>
<dbReference type="Proteomes" id="UP000236291">
    <property type="component" value="Unassembled WGS sequence"/>
</dbReference>
<evidence type="ECO:0000313" key="5">
    <source>
        <dbReference type="EMBL" id="PNX75725.1"/>
    </source>
</evidence>
<organism evidence="5 6">
    <name type="scientific">Trifolium pratense</name>
    <name type="common">Red clover</name>
    <dbReference type="NCBI Taxonomy" id="57577"/>
    <lineage>
        <taxon>Eukaryota</taxon>
        <taxon>Viridiplantae</taxon>
        <taxon>Streptophyta</taxon>
        <taxon>Embryophyta</taxon>
        <taxon>Tracheophyta</taxon>
        <taxon>Spermatophyta</taxon>
        <taxon>Magnoliopsida</taxon>
        <taxon>eudicotyledons</taxon>
        <taxon>Gunneridae</taxon>
        <taxon>Pentapetalae</taxon>
        <taxon>rosids</taxon>
        <taxon>fabids</taxon>
        <taxon>Fabales</taxon>
        <taxon>Fabaceae</taxon>
        <taxon>Papilionoideae</taxon>
        <taxon>50 kb inversion clade</taxon>
        <taxon>NPAAA clade</taxon>
        <taxon>Hologalegina</taxon>
        <taxon>IRL clade</taxon>
        <taxon>Trifolieae</taxon>
        <taxon>Trifolium</taxon>
    </lineage>
</organism>
<dbReference type="InterPro" id="IPR045239">
    <property type="entry name" value="bHLH95_bHLH"/>
</dbReference>
<dbReference type="PANTHER" id="PTHR16223:SF342">
    <property type="entry name" value="BHLH TRANSCRIPTION FACTOR-LIKE PROTEIN"/>
    <property type="match status" value="1"/>
</dbReference>
<evidence type="ECO:0000256" key="2">
    <source>
        <dbReference type="ARBA" id="ARBA00023125"/>
    </source>
</evidence>
<dbReference type="InterPro" id="IPR045843">
    <property type="entry name" value="IND-like"/>
</dbReference>